<gene>
    <name evidence="7" type="ORF">SSS_7055</name>
</gene>
<evidence type="ECO:0000256" key="4">
    <source>
        <dbReference type="ARBA" id="ARBA00022801"/>
    </source>
</evidence>
<evidence type="ECO:0000256" key="6">
    <source>
        <dbReference type="RuleBase" id="RU364057"/>
    </source>
</evidence>
<dbReference type="GO" id="GO:0005739">
    <property type="term" value="C:mitochondrion"/>
    <property type="evidence" value="ECO:0007669"/>
    <property type="project" value="GOC"/>
</dbReference>
<keyword evidence="5 6" id="KW-0482">Metalloprotease</keyword>
<evidence type="ECO:0000256" key="3">
    <source>
        <dbReference type="ARBA" id="ARBA00022723"/>
    </source>
</evidence>
<dbReference type="GO" id="GO:0004222">
    <property type="term" value="F:metalloendopeptidase activity"/>
    <property type="evidence" value="ECO:0007669"/>
    <property type="project" value="InterPro"/>
</dbReference>
<dbReference type="Pfam" id="PF09768">
    <property type="entry name" value="Peptidase_M76"/>
    <property type="match status" value="1"/>
</dbReference>
<organism evidence="7">
    <name type="scientific">Sarcoptes scabiei</name>
    <name type="common">Itch mite</name>
    <name type="synonym">Acarus scabiei</name>
    <dbReference type="NCBI Taxonomy" id="52283"/>
    <lineage>
        <taxon>Eukaryota</taxon>
        <taxon>Metazoa</taxon>
        <taxon>Ecdysozoa</taxon>
        <taxon>Arthropoda</taxon>
        <taxon>Chelicerata</taxon>
        <taxon>Arachnida</taxon>
        <taxon>Acari</taxon>
        <taxon>Acariformes</taxon>
        <taxon>Sarcoptiformes</taxon>
        <taxon>Astigmata</taxon>
        <taxon>Psoroptidia</taxon>
        <taxon>Sarcoptoidea</taxon>
        <taxon>Sarcoptidae</taxon>
        <taxon>Sarcoptinae</taxon>
        <taxon>Sarcoptes</taxon>
    </lineage>
</organism>
<name>A0A834R9Q4_SARSC</name>
<reference evidence="7" key="2">
    <citation type="submission" date="2020-01" db="EMBL/GenBank/DDBJ databases">
        <authorList>
            <person name="Korhonen P.K.K."/>
            <person name="Guangxu M.G."/>
            <person name="Wang T.W."/>
            <person name="Stroehlein A.J.S."/>
            <person name="Young N.D."/>
            <person name="Ang C.-S.A."/>
            <person name="Fernando D.W.F."/>
            <person name="Lu H.L."/>
            <person name="Taylor S.T."/>
            <person name="Ehtesham M.E.M."/>
            <person name="Najaraj S.H.N."/>
            <person name="Harsha G.H.G."/>
            <person name="Madugundu A.M."/>
            <person name="Renuse S.R."/>
            <person name="Holt D.H."/>
            <person name="Pandey A.P."/>
            <person name="Papenfuss A.P."/>
            <person name="Gasser R.B.G."/>
            <person name="Fischer K.F."/>
        </authorList>
    </citation>
    <scope>NUCLEOTIDE SEQUENCE</scope>
    <source>
        <strain evidence="7">SSS_KF_BRIS2020</strain>
    </source>
</reference>
<reference evidence="8" key="3">
    <citation type="submission" date="2022-06" db="UniProtKB">
        <authorList>
            <consortium name="EnsemblMetazoa"/>
        </authorList>
    </citation>
    <scope>IDENTIFICATION</scope>
</reference>
<keyword evidence="3 6" id="KW-0479">Metal-binding</keyword>
<evidence type="ECO:0000256" key="2">
    <source>
        <dbReference type="ARBA" id="ARBA00022670"/>
    </source>
</evidence>
<dbReference type="Proteomes" id="UP000070412">
    <property type="component" value="Unassembled WGS sequence"/>
</dbReference>
<sequence>MKKESEDGDVYENIADQIYPDRKNLSIDPESGSIQTKNAANWKDFITFRRNLGDDFIRKRCEAKVLAAMEKNPLVKFMMAALKSKGCQIDFERNICCENCSSEVTGGYDTARNQIVVCHNRVYTKEMTGAVLAHEMIHMFDYCRAEMDFNNLEHIACSEIRAANLLHCSMISSLLIGSTSIVNIAQTHKDCVKAKAVSSILAIRKNFPIEKAMNIVDKVFDQCYNDLEPMGRRIRLNSDHVKWIYRERFLYDYDSFV</sequence>
<protein>
    <recommendedName>
        <fullName evidence="6">Mitochondrial inner membrane protease ATP23</fullName>
        <ecNumber evidence="6">3.4.24.-</ecNumber>
    </recommendedName>
</protein>
<dbReference type="GO" id="GO:0033615">
    <property type="term" value="P:mitochondrial proton-transporting ATP synthase complex assembly"/>
    <property type="evidence" value="ECO:0007669"/>
    <property type="project" value="TreeGrafter"/>
</dbReference>
<dbReference type="EMBL" id="WVUK01000056">
    <property type="protein sequence ID" value="KAF7492440.1"/>
    <property type="molecule type" value="Genomic_DNA"/>
</dbReference>
<proteinExistence type="inferred from homology"/>
<accession>A0A834R9Q4</accession>
<keyword evidence="2 6" id="KW-0645">Protease</keyword>
<evidence type="ECO:0000256" key="5">
    <source>
        <dbReference type="ARBA" id="ARBA00023049"/>
    </source>
</evidence>
<evidence type="ECO:0000256" key="1">
    <source>
        <dbReference type="ARBA" id="ARBA00009915"/>
    </source>
</evidence>
<dbReference type="EnsemblMetazoa" id="SSS_7055s_mrna">
    <property type="protein sequence ID" value="KAF7492440.1"/>
    <property type="gene ID" value="SSS_7055"/>
</dbReference>
<evidence type="ECO:0000313" key="7">
    <source>
        <dbReference type="EMBL" id="KAF7492440.1"/>
    </source>
</evidence>
<dbReference type="GO" id="GO:0034982">
    <property type="term" value="P:mitochondrial protein processing"/>
    <property type="evidence" value="ECO:0007669"/>
    <property type="project" value="TreeGrafter"/>
</dbReference>
<comment type="similarity">
    <text evidence="1 6">Belongs to the peptidase M76 family.</text>
</comment>
<keyword evidence="4 6" id="KW-0378">Hydrolase</keyword>
<evidence type="ECO:0000313" key="8">
    <source>
        <dbReference type="EnsemblMetazoa" id="KAF7492440.1"/>
    </source>
</evidence>
<dbReference type="EC" id="3.4.24.-" evidence="6"/>
<dbReference type="PANTHER" id="PTHR21711:SF0">
    <property type="entry name" value="MITOCHONDRIAL INNER MEMBRANE PROTEASE ATP23 HOMOLOG"/>
    <property type="match status" value="1"/>
</dbReference>
<dbReference type="PANTHER" id="PTHR21711">
    <property type="entry name" value="MITOCHONDRIAL INNER MEMBRANE PROTEASE"/>
    <property type="match status" value="1"/>
</dbReference>
<dbReference type="InterPro" id="IPR019165">
    <property type="entry name" value="Peptidase_M76_ATP23"/>
</dbReference>
<reference evidence="9" key="1">
    <citation type="journal article" date="2020" name="PLoS Negl. Trop. Dis.">
        <title>High-quality nuclear genome for Sarcoptes scabiei-A critical resource for a neglected parasite.</title>
        <authorList>
            <person name="Korhonen P.K."/>
            <person name="Gasser R.B."/>
            <person name="Ma G."/>
            <person name="Wang T."/>
            <person name="Stroehlein A.J."/>
            <person name="Young N.D."/>
            <person name="Ang C.S."/>
            <person name="Fernando D.D."/>
            <person name="Lu H.C."/>
            <person name="Taylor S."/>
            <person name="Reynolds S.L."/>
            <person name="Mofiz E."/>
            <person name="Najaraj S.H."/>
            <person name="Gowda H."/>
            <person name="Madugundu A."/>
            <person name="Renuse S."/>
            <person name="Holt D."/>
            <person name="Pandey A."/>
            <person name="Papenfuss A.T."/>
            <person name="Fischer K."/>
        </authorList>
    </citation>
    <scope>NUCLEOTIDE SEQUENCE [LARGE SCALE GENOMIC DNA]</scope>
</reference>
<dbReference type="AlphaFoldDB" id="A0A834R9Q4"/>
<dbReference type="OrthoDB" id="285308at2759"/>
<dbReference type="GO" id="GO:0046872">
    <property type="term" value="F:metal ion binding"/>
    <property type="evidence" value="ECO:0007669"/>
    <property type="project" value="UniProtKB-KW"/>
</dbReference>
<keyword evidence="9" id="KW-1185">Reference proteome</keyword>
<evidence type="ECO:0000313" key="9">
    <source>
        <dbReference type="Proteomes" id="UP000070412"/>
    </source>
</evidence>